<accession>A0ABR9ZVU7</accession>
<keyword evidence="1" id="KW-0472">Membrane</keyword>
<feature type="transmembrane region" description="Helical" evidence="1">
    <location>
        <begin position="117"/>
        <end position="142"/>
    </location>
</feature>
<evidence type="ECO:0000256" key="1">
    <source>
        <dbReference type="SAM" id="Phobius"/>
    </source>
</evidence>
<keyword evidence="3" id="KW-1185">Reference proteome</keyword>
<protein>
    <recommendedName>
        <fullName evidence="4">DUF5518 domain-containing protein</fullName>
    </recommendedName>
</protein>
<feature type="transmembrane region" description="Helical" evidence="1">
    <location>
        <begin position="85"/>
        <end position="111"/>
    </location>
</feature>
<dbReference type="EMBL" id="JADKNH010000009">
    <property type="protein sequence ID" value="MBF4694582.1"/>
    <property type="molecule type" value="Genomic_DNA"/>
</dbReference>
<keyword evidence="1" id="KW-0812">Transmembrane</keyword>
<keyword evidence="1" id="KW-1133">Transmembrane helix</keyword>
<dbReference type="Proteomes" id="UP000614200">
    <property type="component" value="Unassembled WGS sequence"/>
</dbReference>
<evidence type="ECO:0008006" key="4">
    <source>
        <dbReference type="Google" id="ProtNLM"/>
    </source>
</evidence>
<evidence type="ECO:0000313" key="2">
    <source>
        <dbReference type="EMBL" id="MBF4694582.1"/>
    </source>
</evidence>
<gene>
    <name evidence="2" type="ORF">ISU02_15835</name>
</gene>
<feature type="transmembrane region" description="Helical" evidence="1">
    <location>
        <begin position="25"/>
        <end position="47"/>
    </location>
</feature>
<evidence type="ECO:0000313" key="3">
    <source>
        <dbReference type="Proteomes" id="UP000614200"/>
    </source>
</evidence>
<name>A0ABR9ZVU7_9FIRM</name>
<organism evidence="2 3">
    <name type="scientific">Fusibacter ferrireducens</name>
    <dbReference type="NCBI Taxonomy" id="2785058"/>
    <lineage>
        <taxon>Bacteria</taxon>
        <taxon>Bacillati</taxon>
        <taxon>Bacillota</taxon>
        <taxon>Clostridia</taxon>
        <taxon>Eubacteriales</taxon>
        <taxon>Eubacteriales Family XII. Incertae Sedis</taxon>
        <taxon>Fusibacter</taxon>
    </lineage>
</organism>
<feature type="transmembrane region" description="Helical" evidence="1">
    <location>
        <begin position="53"/>
        <end position="78"/>
    </location>
</feature>
<proteinExistence type="predicted"/>
<comment type="caution">
    <text evidence="2">The sequence shown here is derived from an EMBL/GenBank/DDBJ whole genome shotgun (WGS) entry which is preliminary data.</text>
</comment>
<reference evidence="2 3" key="1">
    <citation type="submission" date="2020-11" db="EMBL/GenBank/DDBJ databases">
        <title>Fusibacter basophilias sp. nov.</title>
        <authorList>
            <person name="Qiu D."/>
        </authorList>
    </citation>
    <scope>NUCLEOTIDE SEQUENCE [LARGE SCALE GENOMIC DNA]</scope>
    <source>
        <strain evidence="2 3">Q10-2</strain>
    </source>
</reference>
<sequence>MLFSLITMAIIGKLLHDKGYEIEKLIPAVLIGGLIAYFIPIGAIIAWPFNVVFGIIGGLIGHIGGLIGSIVGGIGGAFGGVVGGVGGIIGTILGIVFGIIGVIIGIIGAVIGLAVGLIGLILSLIFVFIIPAIILFIIIKVIRSGEKISSDRR</sequence>
<dbReference type="RefSeq" id="WP_194702812.1">
    <property type="nucleotide sequence ID" value="NZ_JADKNH010000009.1"/>
</dbReference>